<organism evidence="2 3">
    <name type="scientific">Arthrobacter wenxiniae</name>
    <dbReference type="NCBI Taxonomy" id="2713570"/>
    <lineage>
        <taxon>Bacteria</taxon>
        <taxon>Bacillati</taxon>
        <taxon>Actinomycetota</taxon>
        <taxon>Actinomycetes</taxon>
        <taxon>Micrococcales</taxon>
        <taxon>Micrococcaceae</taxon>
        <taxon>Arthrobacter</taxon>
    </lineage>
</organism>
<dbReference type="SUPFAM" id="SSF69255">
    <property type="entry name" value="gp5 N-terminal domain-like"/>
    <property type="match status" value="1"/>
</dbReference>
<comment type="caution">
    <text evidence="2">The sequence shown here is derived from an EMBL/GenBank/DDBJ whole genome shotgun (WGS) entry which is preliminary data.</text>
</comment>
<accession>A0A7Y7LXW8</accession>
<dbReference type="EMBL" id="JAAMFM010000008">
    <property type="protein sequence ID" value="NVM94825.1"/>
    <property type="molecule type" value="Genomic_DNA"/>
</dbReference>
<dbReference type="Gene3D" id="2.40.50.230">
    <property type="entry name" value="Gp5 N-terminal domain"/>
    <property type="match status" value="1"/>
</dbReference>
<gene>
    <name evidence="2" type="ORF">G6034_07870</name>
</gene>
<dbReference type="RefSeq" id="WP_176634551.1">
    <property type="nucleotide sequence ID" value="NZ_JAAMFM010000008.1"/>
</dbReference>
<dbReference type="AlphaFoldDB" id="A0A7Y7LXW8"/>
<dbReference type="Proteomes" id="UP000543556">
    <property type="component" value="Unassembled WGS sequence"/>
</dbReference>
<dbReference type="InterPro" id="IPR006531">
    <property type="entry name" value="Gp5/Vgr_OB"/>
</dbReference>
<keyword evidence="3" id="KW-1185">Reference proteome</keyword>
<reference evidence="2 3" key="1">
    <citation type="submission" date="2020-02" db="EMBL/GenBank/DDBJ databases">
        <title>Genome sequence of strain AETb3-4.</title>
        <authorList>
            <person name="Gao J."/>
            <person name="Zhang X."/>
        </authorList>
    </citation>
    <scope>NUCLEOTIDE SEQUENCE [LARGE SCALE GENOMIC DNA]</scope>
    <source>
        <strain evidence="2 3">AETb3-4</strain>
    </source>
</reference>
<dbReference type="InterPro" id="IPR037026">
    <property type="entry name" value="Vgr_OB-fold_dom_sf"/>
</dbReference>
<sequence length="168" mass="17097">MSGDYFGKFRGTVVQNVDPQQMGRIQAIVPSATNVIPTTWAMPCVPFTGRQSGVFVVPAIGSAVWIEYEQGDLDYPIWTGGFWGSAAEVPTIALAGNPLSPSIVLQSGLGNSITISDLPGPAGGIQIKSAGGAAILVNETGITITNGAATIVLAGPTVTINNGALAVT</sequence>
<name>A0A7Y7LXW8_9MICC</name>
<evidence type="ECO:0000313" key="2">
    <source>
        <dbReference type="EMBL" id="NVM94825.1"/>
    </source>
</evidence>
<dbReference type="Pfam" id="PF04717">
    <property type="entry name" value="Phage_base_V"/>
    <property type="match status" value="1"/>
</dbReference>
<evidence type="ECO:0000259" key="1">
    <source>
        <dbReference type="Pfam" id="PF04717"/>
    </source>
</evidence>
<protein>
    <submittedName>
        <fullName evidence="2">Baseplate assembly protein</fullName>
    </submittedName>
</protein>
<feature type="domain" description="Gp5/Type VI secretion system Vgr protein OB-fold" evidence="1">
    <location>
        <begin position="10"/>
        <end position="83"/>
    </location>
</feature>
<proteinExistence type="predicted"/>
<evidence type="ECO:0000313" key="3">
    <source>
        <dbReference type="Proteomes" id="UP000543556"/>
    </source>
</evidence>